<sequence length="732" mass="82660">MLERLADGAVLSGSSTAMASEGFDAEEWDADFLDQLVQAEELALSTQISHQQPPQPQQPPMPPPSCVVSYSPPRELSQRTRETSYTSGIPDTFDSFAPRGPHFAKEQELDRLKKELNRVSKQLNHLEQECWELRKERDKKEEQLKVIHSRVEVKDTQFHLPKSADMDCLVSSPKDPGTSAVRPNANLSDQQPGSWTKLGVQTDKTTEACGSEKLFGLWNSDSQELGRVLVAKLFMTCKEDFHVLFGYLNSQDDSGMALSDQLCPQPIETTKVSSLFTVLTEISNATSRLKDLLEALLELCTLKNVVIVHRSLRVLRMILINSTSMEKEFGKRENVTIEEFPENSKSDTNGYALLEKESLSFANVAEMLKQGPIRHGMRLSYDKTLTVADSFVIDLEHLFVVYWVSVFERMCQIAIQHNEEEIRREALSVMNLILMRHKAYVRESSKFAGKPVFQCLSRLLRREAGFSVQDQAVHTLYLLCNSPEVIARLCSGLEEDGDSKDINDKSICGGAAARFEHLIWSHGDLSTQLINEMKLRRNAIVFLAFLGSSGKPGMEVLINYSLPKVFGKRSPSRIQFSHGISVPASILQLMQIYRCLLIREALILLNRLVSHPQFSNPVLQALTNTRHMASITVDIATRLTQKSKLLWQDDTTTKQIRESEIVDLAQSCNSVQPYLVYNYALIARRCDKSKLLQKLLVKRADISFAFLTNLSFNLKSEMNFVPTSFVLDIKFA</sequence>
<feature type="coiled-coil region" evidence="1">
    <location>
        <begin position="102"/>
        <end position="143"/>
    </location>
</feature>
<dbReference type="EMBL" id="JACGWL010000013">
    <property type="protein sequence ID" value="KAK4389169.1"/>
    <property type="molecule type" value="Genomic_DNA"/>
</dbReference>
<organism evidence="3 4">
    <name type="scientific">Sesamum angolense</name>
    <dbReference type="NCBI Taxonomy" id="2727404"/>
    <lineage>
        <taxon>Eukaryota</taxon>
        <taxon>Viridiplantae</taxon>
        <taxon>Streptophyta</taxon>
        <taxon>Embryophyta</taxon>
        <taxon>Tracheophyta</taxon>
        <taxon>Spermatophyta</taxon>
        <taxon>Magnoliopsida</taxon>
        <taxon>eudicotyledons</taxon>
        <taxon>Gunneridae</taxon>
        <taxon>Pentapetalae</taxon>
        <taxon>asterids</taxon>
        <taxon>lamiids</taxon>
        <taxon>Lamiales</taxon>
        <taxon>Pedaliaceae</taxon>
        <taxon>Sesamum</taxon>
    </lineage>
</organism>
<feature type="compositionally biased region" description="Polar residues" evidence="2">
    <location>
        <begin position="185"/>
        <end position="194"/>
    </location>
</feature>
<proteinExistence type="predicted"/>
<dbReference type="AlphaFoldDB" id="A0AAE1W9C8"/>
<dbReference type="InterPro" id="IPR016024">
    <property type="entry name" value="ARM-type_fold"/>
</dbReference>
<gene>
    <name evidence="3" type="ORF">Sango_2253900</name>
</gene>
<keyword evidence="1" id="KW-0175">Coiled coil</keyword>
<feature type="region of interest" description="Disordered" evidence="2">
    <location>
        <begin position="43"/>
        <end position="98"/>
    </location>
</feature>
<dbReference type="PANTHER" id="PTHR35761">
    <property type="entry name" value="ATR INTERACTING PROTEIN"/>
    <property type="match status" value="1"/>
</dbReference>
<dbReference type="InterPro" id="IPR044952">
    <property type="entry name" value="SUV2"/>
</dbReference>
<evidence type="ECO:0000256" key="2">
    <source>
        <dbReference type="SAM" id="MobiDB-lite"/>
    </source>
</evidence>
<feature type="compositionally biased region" description="Pro residues" evidence="2">
    <location>
        <begin position="53"/>
        <end position="65"/>
    </location>
</feature>
<feature type="region of interest" description="Disordered" evidence="2">
    <location>
        <begin position="173"/>
        <end position="194"/>
    </location>
</feature>
<dbReference type="GO" id="GO:0006974">
    <property type="term" value="P:DNA damage response"/>
    <property type="evidence" value="ECO:0007669"/>
    <property type="project" value="InterPro"/>
</dbReference>
<reference evidence="3" key="2">
    <citation type="journal article" date="2024" name="Plant">
        <title>Genomic evolution and insights into agronomic trait innovations of Sesamum species.</title>
        <authorList>
            <person name="Miao H."/>
            <person name="Wang L."/>
            <person name="Qu L."/>
            <person name="Liu H."/>
            <person name="Sun Y."/>
            <person name="Le M."/>
            <person name="Wang Q."/>
            <person name="Wei S."/>
            <person name="Zheng Y."/>
            <person name="Lin W."/>
            <person name="Duan Y."/>
            <person name="Cao H."/>
            <person name="Xiong S."/>
            <person name="Wang X."/>
            <person name="Wei L."/>
            <person name="Li C."/>
            <person name="Ma Q."/>
            <person name="Ju M."/>
            <person name="Zhao R."/>
            <person name="Li G."/>
            <person name="Mu C."/>
            <person name="Tian Q."/>
            <person name="Mei H."/>
            <person name="Zhang T."/>
            <person name="Gao T."/>
            <person name="Zhang H."/>
        </authorList>
    </citation>
    <scope>NUCLEOTIDE SEQUENCE</scope>
    <source>
        <strain evidence="3">K16</strain>
    </source>
</reference>
<evidence type="ECO:0000256" key="1">
    <source>
        <dbReference type="SAM" id="Coils"/>
    </source>
</evidence>
<dbReference type="Proteomes" id="UP001289374">
    <property type="component" value="Unassembled WGS sequence"/>
</dbReference>
<name>A0AAE1W9C8_9LAMI</name>
<dbReference type="InterPro" id="IPR011989">
    <property type="entry name" value="ARM-like"/>
</dbReference>
<dbReference type="SUPFAM" id="SSF48371">
    <property type="entry name" value="ARM repeat"/>
    <property type="match status" value="1"/>
</dbReference>
<comment type="caution">
    <text evidence="3">The sequence shown here is derived from an EMBL/GenBank/DDBJ whole genome shotgun (WGS) entry which is preliminary data.</text>
</comment>
<dbReference type="PANTHER" id="PTHR35761:SF1">
    <property type="entry name" value="PROTEIN SENSITIVE TO UV 2"/>
    <property type="match status" value="1"/>
</dbReference>
<evidence type="ECO:0000313" key="4">
    <source>
        <dbReference type="Proteomes" id="UP001289374"/>
    </source>
</evidence>
<accession>A0AAE1W9C8</accession>
<reference evidence="3" key="1">
    <citation type="submission" date="2020-06" db="EMBL/GenBank/DDBJ databases">
        <authorList>
            <person name="Li T."/>
            <person name="Hu X."/>
            <person name="Zhang T."/>
            <person name="Song X."/>
            <person name="Zhang H."/>
            <person name="Dai N."/>
            <person name="Sheng W."/>
            <person name="Hou X."/>
            <person name="Wei L."/>
        </authorList>
    </citation>
    <scope>NUCLEOTIDE SEQUENCE</scope>
    <source>
        <strain evidence="3">K16</strain>
        <tissue evidence="3">Leaf</tissue>
    </source>
</reference>
<protein>
    <submittedName>
        <fullName evidence="3">Protein SENSITIVE TO UV 2</fullName>
    </submittedName>
</protein>
<evidence type="ECO:0000313" key="3">
    <source>
        <dbReference type="EMBL" id="KAK4389169.1"/>
    </source>
</evidence>
<keyword evidence="4" id="KW-1185">Reference proteome</keyword>
<dbReference type="Gene3D" id="1.25.10.10">
    <property type="entry name" value="Leucine-rich Repeat Variant"/>
    <property type="match status" value="1"/>
</dbReference>